<proteinExistence type="predicted"/>
<sequence length="484" mass="52992">MTGTTAETRPDGRPTAITPLDETGPGDGVVRSAPATFGQRAQWYEQMAAPPERRHLFNLCQWWKPAAPAEEPAVRAALAELVRRHEGLRTTLVDDAAAGGLVQRVHEVRPLDVPVDTVADRDTNMLEHPLVKQVSGASFDLSRDLPVRFGLVRDGDGLVWLVLCVVNHSASDAFAHALLRSEFHQLLAAPPREWRQDERRAQPCDIAASENSPSGRRRHQRTLAYLRAKYLEVPASPHVPAGAEGMTGKRPRTMVRVDLYSTALRTASRWLRHAERVSLGALVLAPFCSLFAAHTGQERIPFKVMVTNRFEPGTGSSLACMCQPGLTVLHTARTETVMEAARRCQHDLLKAYHHGKYDITSVERLFAEAAAEHGPVRLERLFDCLDKQPGAVLDAAPTRAELEPLGSDVTCSEPFQAHGTEQTLRVRGRGSDVWVTLLTDIEVLPAELARQSLRAVEAAAVRSCLGRPPSVADLAADFGFTTGA</sequence>
<dbReference type="PANTHER" id="PTHR45527:SF1">
    <property type="entry name" value="FATTY ACID SYNTHASE"/>
    <property type="match status" value="1"/>
</dbReference>
<dbReference type="RefSeq" id="WP_399933673.1">
    <property type="nucleotide sequence ID" value="NZ_CP172446.1"/>
</dbReference>
<feature type="region of interest" description="Disordered" evidence="1">
    <location>
        <begin position="1"/>
        <end position="27"/>
    </location>
</feature>
<protein>
    <recommendedName>
        <fullName evidence="2">Condensation domain-containing protein</fullName>
    </recommendedName>
</protein>
<evidence type="ECO:0000259" key="2">
    <source>
        <dbReference type="Pfam" id="PF00668"/>
    </source>
</evidence>
<evidence type="ECO:0000256" key="1">
    <source>
        <dbReference type="SAM" id="MobiDB-lite"/>
    </source>
</evidence>
<dbReference type="InterPro" id="IPR023213">
    <property type="entry name" value="CAT-like_dom_sf"/>
</dbReference>
<dbReference type="PANTHER" id="PTHR45527">
    <property type="entry name" value="NONRIBOSOMAL PEPTIDE SYNTHETASE"/>
    <property type="match status" value="1"/>
</dbReference>
<reference evidence="3" key="2">
    <citation type="submission" date="2021-06" db="EMBL/GenBank/DDBJ databases">
        <authorList>
            <person name="Alferova V.A."/>
            <person name="Mardanov A.V."/>
            <person name="Beletsky A.V."/>
            <person name="Ravin N.V."/>
            <person name="Osterman I.A."/>
            <person name="Terekhov S.S."/>
        </authorList>
    </citation>
    <scope>NUCLEOTIDE SEQUENCE</scope>
    <source>
        <strain evidence="3">INA-Ac-5812</strain>
    </source>
</reference>
<dbReference type="SUPFAM" id="SSF52777">
    <property type="entry name" value="CoA-dependent acyltransferases"/>
    <property type="match status" value="2"/>
</dbReference>
<reference evidence="3" key="1">
    <citation type="journal article" date="2021" name="Angew. Chem. Int. Ed. Engl.">
        <title>Gausemycins A,B - cyclic lipoglycopeptides from Streptomyces sp.</title>
        <authorList>
            <person name="Tyurin A."/>
            <person name="Alferova V."/>
            <person name="Paramonov A."/>
            <person name="Shuvalov M."/>
            <person name="Kudryakova G."/>
            <person name="Rogozhin E."/>
            <person name="Zherebker A."/>
            <person name="Brylev V."/>
            <person name="Chistov A."/>
            <person name="Baranova A."/>
            <person name="Birykov M."/>
            <person name="Ivanov I."/>
            <person name="Prokhorenko I."/>
            <person name="Grammatikova N."/>
            <person name="Kravchenko T."/>
            <person name="Isakova E."/>
            <person name="Mirchink E."/>
            <person name="Gladkikh E."/>
            <person name="Svirshchevskaya E."/>
            <person name="Mardanov A."/>
            <person name="Beletsky A."/>
            <person name="Kocharovskaya M."/>
            <person name="Kulyaeva V."/>
            <person name="Shashkov A."/>
            <person name="Nifantiev N."/>
            <person name="Apt A."/>
            <person name="Majorov K."/>
            <person name="Efimova S."/>
            <person name="Ravin N."/>
            <person name="Nikolaev E."/>
            <person name="Ostroumova O."/>
            <person name="Katrukha G."/>
            <person name="Lapchinskaya O."/>
            <person name="Dontsova O."/>
            <person name="Terekhov S."/>
            <person name="Osterman I."/>
            <person name="Shenkarev Z."/>
            <person name="Korshun V.A."/>
        </authorList>
    </citation>
    <scope>NUCLEOTIDE SEQUENCE</scope>
    <source>
        <strain evidence="3">INA-Ac-5812</strain>
    </source>
</reference>
<accession>A0A8F2JFQ1</accession>
<organism evidence="3">
    <name type="scientific">Streptomyces kanamyceticus</name>
    <dbReference type="NCBI Taxonomy" id="1967"/>
    <lineage>
        <taxon>Bacteria</taxon>
        <taxon>Bacillati</taxon>
        <taxon>Actinomycetota</taxon>
        <taxon>Actinomycetes</taxon>
        <taxon>Kitasatosporales</taxon>
        <taxon>Streptomycetaceae</taxon>
        <taxon>Streptomyces</taxon>
    </lineage>
</organism>
<dbReference type="Pfam" id="PF00668">
    <property type="entry name" value="Condensation"/>
    <property type="match status" value="1"/>
</dbReference>
<dbReference type="GO" id="GO:0003824">
    <property type="term" value="F:catalytic activity"/>
    <property type="evidence" value="ECO:0007669"/>
    <property type="project" value="InterPro"/>
</dbReference>
<dbReference type="GO" id="GO:0043041">
    <property type="term" value="P:amino acid activation for nonribosomal peptide biosynthetic process"/>
    <property type="evidence" value="ECO:0007669"/>
    <property type="project" value="TreeGrafter"/>
</dbReference>
<dbReference type="GO" id="GO:0005737">
    <property type="term" value="C:cytoplasm"/>
    <property type="evidence" value="ECO:0007669"/>
    <property type="project" value="TreeGrafter"/>
</dbReference>
<feature type="domain" description="Condensation" evidence="2">
    <location>
        <begin position="34"/>
        <end position="365"/>
    </location>
</feature>
<dbReference type="GO" id="GO:0044550">
    <property type="term" value="P:secondary metabolite biosynthetic process"/>
    <property type="evidence" value="ECO:0007669"/>
    <property type="project" value="TreeGrafter"/>
</dbReference>
<name>A0A8F2JFQ1_STRKN</name>
<dbReference type="InterPro" id="IPR001242">
    <property type="entry name" value="Condensation_dom"/>
</dbReference>
<dbReference type="EMBL" id="MZ394730">
    <property type="protein sequence ID" value="QWT72284.1"/>
    <property type="molecule type" value="Genomic_DNA"/>
</dbReference>
<dbReference type="Gene3D" id="3.30.559.30">
    <property type="entry name" value="Nonribosomal peptide synthetase, condensation domain"/>
    <property type="match status" value="1"/>
</dbReference>
<dbReference type="Gene3D" id="3.30.559.10">
    <property type="entry name" value="Chloramphenicol acetyltransferase-like domain"/>
    <property type="match status" value="1"/>
</dbReference>
<evidence type="ECO:0000313" key="3">
    <source>
        <dbReference type="EMBL" id="QWT72284.1"/>
    </source>
</evidence>
<feature type="region of interest" description="Disordered" evidence="1">
    <location>
        <begin position="197"/>
        <end position="218"/>
    </location>
</feature>
<dbReference type="GO" id="GO:0008610">
    <property type="term" value="P:lipid biosynthetic process"/>
    <property type="evidence" value="ECO:0007669"/>
    <property type="project" value="UniProtKB-ARBA"/>
</dbReference>
<dbReference type="AlphaFoldDB" id="A0A8F2JFQ1"/>
<dbReference type="GO" id="GO:0031177">
    <property type="term" value="F:phosphopantetheine binding"/>
    <property type="evidence" value="ECO:0007669"/>
    <property type="project" value="TreeGrafter"/>
</dbReference>
<gene>
    <name evidence="3" type="primary">gauE</name>
</gene>